<dbReference type="EMBL" id="GBIH01002796">
    <property type="protein sequence ID" value="JAC91914.1"/>
    <property type="molecule type" value="mRNA"/>
</dbReference>
<keyword evidence="1" id="KW-0812">Transmembrane</keyword>
<sequence>MFILSLKLLLATFRKVHFSILLLGFFVVVLGVVPTISGFTSTNVKFVAIHCISFSLSSLVSPNKAYRVTFHRLCCFFIFETNSSVSVSFVFEVGRGFSCRFTFSDIHTGPPQIQRSSIPEHCSGLQTFFIAFHSWGRKRALLVSANPGPSNSRSI</sequence>
<name>A0A090X8B6_IXORI</name>
<keyword evidence="1" id="KW-1133">Transmembrane helix</keyword>
<proteinExistence type="evidence at transcript level"/>
<organism evidence="2">
    <name type="scientific">Ixodes ricinus</name>
    <name type="common">Common tick</name>
    <name type="synonym">Acarus ricinus</name>
    <dbReference type="NCBI Taxonomy" id="34613"/>
    <lineage>
        <taxon>Eukaryota</taxon>
        <taxon>Metazoa</taxon>
        <taxon>Ecdysozoa</taxon>
        <taxon>Arthropoda</taxon>
        <taxon>Chelicerata</taxon>
        <taxon>Arachnida</taxon>
        <taxon>Acari</taxon>
        <taxon>Parasitiformes</taxon>
        <taxon>Ixodida</taxon>
        <taxon>Ixodoidea</taxon>
        <taxon>Ixodidae</taxon>
        <taxon>Ixodinae</taxon>
        <taxon>Ixodes</taxon>
    </lineage>
</organism>
<dbReference type="AlphaFoldDB" id="A0A090X8B6"/>
<accession>A0A090X8B6</accession>
<keyword evidence="1" id="KW-0472">Membrane</keyword>
<protein>
    <submittedName>
        <fullName evidence="2">Uncharacterized protein</fullName>
    </submittedName>
</protein>
<evidence type="ECO:0000256" key="1">
    <source>
        <dbReference type="SAM" id="Phobius"/>
    </source>
</evidence>
<evidence type="ECO:0000313" key="2">
    <source>
        <dbReference type="EMBL" id="JAC91914.1"/>
    </source>
</evidence>
<reference evidence="2" key="1">
    <citation type="journal article" date="2015" name="PLoS Negl. Trop. Dis.">
        <title>Deep Sequencing Analysis of the Ixodes ricinus Haemocytome.</title>
        <authorList>
            <person name="Kotsyfakis M."/>
            <person name="Kopacek P."/>
            <person name="Franta Z."/>
            <person name="Pedra J.H."/>
            <person name="Ribeiro J.M."/>
        </authorList>
    </citation>
    <scope>NUCLEOTIDE SEQUENCE</scope>
</reference>
<feature type="transmembrane region" description="Helical" evidence="1">
    <location>
        <begin position="20"/>
        <end position="40"/>
    </location>
</feature>